<dbReference type="SUPFAM" id="SSF54791">
    <property type="entry name" value="Eukaryotic type KH-domain (KH-domain type I)"/>
    <property type="match status" value="2"/>
</dbReference>
<evidence type="ECO:0000259" key="4">
    <source>
        <dbReference type="SMART" id="SM00322"/>
    </source>
</evidence>
<reference evidence="5 6" key="1">
    <citation type="journal article" date="2015" name="Genome Biol. Evol.">
        <title>Phylogenomic analyses indicate that early fungi evolved digesting cell walls of algal ancestors of land plants.</title>
        <authorList>
            <person name="Chang Y."/>
            <person name="Wang S."/>
            <person name="Sekimoto S."/>
            <person name="Aerts A.L."/>
            <person name="Choi C."/>
            <person name="Clum A."/>
            <person name="LaButti K.M."/>
            <person name="Lindquist E.A."/>
            <person name="Yee Ngan C."/>
            <person name="Ohm R.A."/>
            <person name="Salamov A.A."/>
            <person name="Grigoriev I.V."/>
            <person name="Spatafora J.W."/>
            <person name="Berbee M.L."/>
        </authorList>
    </citation>
    <scope>NUCLEOTIDE SEQUENCE [LARGE SCALE GENOMIC DNA]</scope>
    <source>
        <strain evidence="5 6">JEL478</strain>
    </source>
</reference>
<dbReference type="EMBL" id="KQ965857">
    <property type="protein sequence ID" value="KXS09641.1"/>
    <property type="molecule type" value="Genomic_DNA"/>
</dbReference>
<dbReference type="SMART" id="SM00322">
    <property type="entry name" value="KH"/>
    <property type="match status" value="2"/>
</dbReference>
<dbReference type="InterPro" id="IPR036612">
    <property type="entry name" value="KH_dom_type_1_sf"/>
</dbReference>
<organism evidence="5 6">
    <name type="scientific">Gonapodya prolifera (strain JEL478)</name>
    <name type="common">Monoblepharis prolifera</name>
    <dbReference type="NCBI Taxonomy" id="1344416"/>
    <lineage>
        <taxon>Eukaryota</taxon>
        <taxon>Fungi</taxon>
        <taxon>Fungi incertae sedis</taxon>
        <taxon>Chytridiomycota</taxon>
        <taxon>Chytridiomycota incertae sedis</taxon>
        <taxon>Monoblepharidomycetes</taxon>
        <taxon>Monoblepharidales</taxon>
        <taxon>Gonapodyaceae</taxon>
        <taxon>Gonapodya</taxon>
    </lineage>
</organism>
<feature type="domain" description="K Homology" evidence="4">
    <location>
        <begin position="137"/>
        <end position="208"/>
    </location>
</feature>
<feature type="non-terminal residue" evidence="5">
    <location>
        <position position="209"/>
    </location>
</feature>
<dbReference type="Proteomes" id="UP000070544">
    <property type="component" value="Unassembled WGS sequence"/>
</dbReference>
<dbReference type="Gene3D" id="3.30.1370.10">
    <property type="entry name" value="K Homology domain, type 1"/>
    <property type="match status" value="2"/>
</dbReference>
<sequence length="209" mass="22055">MPPPTSHAAPISSRHSQQQPPHVTSSNGISGDDVRAGGKAGTFTVERGKANELLVVRALVTRDDAASLIGRNGANIRWINSKARVRTVFSANVEGVSDRILTVTGQLSAVAKAFGLIADHMIGNLEVEQGETSEEASYGTLQLLIPDSMAGAIIGKGGVQIKELQRNSKARIMVGKEVLRGSTEKILSVQGNPESLENAVLSLGRVIIE</sequence>
<evidence type="ECO:0000313" key="5">
    <source>
        <dbReference type="EMBL" id="KXS09641.1"/>
    </source>
</evidence>
<dbReference type="InterPro" id="IPR004087">
    <property type="entry name" value="KH_dom"/>
</dbReference>
<dbReference type="InterPro" id="IPR004088">
    <property type="entry name" value="KH_dom_type_1"/>
</dbReference>
<dbReference type="OrthoDB" id="442947at2759"/>
<evidence type="ECO:0000313" key="6">
    <source>
        <dbReference type="Proteomes" id="UP000070544"/>
    </source>
</evidence>
<feature type="compositionally biased region" description="Polar residues" evidence="3">
    <location>
        <begin position="13"/>
        <end position="29"/>
    </location>
</feature>
<keyword evidence="6" id="KW-1185">Reference proteome</keyword>
<gene>
    <name evidence="5" type="ORF">M427DRAFT_105109</name>
</gene>
<dbReference type="Pfam" id="PF00013">
    <property type="entry name" value="KH_1"/>
    <property type="match status" value="2"/>
</dbReference>
<protein>
    <recommendedName>
        <fullName evidence="4">K Homology domain-containing protein</fullName>
    </recommendedName>
</protein>
<dbReference type="STRING" id="1344416.A0A138ZYT4"/>
<keyword evidence="2" id="KW-0694">RNA-binding</keyword>
<evidence type="ECO:0000256" key="1">
    <source>
        <dbReference type="ARBA" id="ARBA00022737"/>
    </source>
</evidence>
<feature type="region of interest" description="Disordered" evidence="3">
    <location>
        <begin position="1"/>
        <end position="38"/>
    </location>
</feature>
<evidence type="ECO:0000256" key="2">
    <source>
        <dbReference type="PROSITE-ProRule" id="PRU00117"/>
    </source>
</evidence>
<dbReference type="PANTHER" id="PTHR10288">
    <property type="entry name" value="KH DOMAIN CONTAINING RNA BINDING PROTEIN"/>
    <property type="match status" value="1"/>
</dbReference>
<keyword evidence="1" id="KW-0677">Repeat</keyword>
<name>A0A138ZYT4_GONPJ</name>
<dbReference type="OMA" id="GANIRWI"/>
<evidence type="ECO:0000256" key="3">
    <source>
        <dbReference type="SAM" id="MobiDB-lite"/>
    </source>
</evidence>
<dbReference type="CDD" id="cd22456">
    <property type="entry name" value="KH-I_Rnc1_rpt2"/>
    <property type="match status" value="1"/>
</dbReference>
<dbReference type="AlphaFoldDB" id="A0A138ZYT4"/>
<dbReference type="PROSITE" id="PS50084">
    <property type="entry name" value="KH_TYPE_1"/>
    <property type="match status" value="2"/>
</dbReference>
<proteinExistence type="predicted"/>
<accession>A0A138ZYT4</accession>
<feature type="domain" description="K Homology" evidence="4">
    <location>
        <begin position="52"/>
        <end position="122"/>
    </location>
</feature>
<dbReference type="GO" id="GO:0003723">
    <property type="term" value="F:RNA binding"/>
    <property type="evidence" value="ECO:0007669"/>
    <property type="project" value="UniProtKB-UniRule"/>
</dbReference>